<name>A0A915CYI5_9BILA</name>
<feature type="compositionally biased region" description="Polar residues" evidence="1">
    <location>
        <begin position="166"/>
        <end position="177"/>
    </location>
</feature>
<accession>A0A915CYI5</accession>
<evidence type="ECO:0000313" key="2">
    <source>
        <dbReference type="Proteomes" id="UP000887574"/>
    </source>
</evidence>
<keyword evidence="2" id="KW-1185">Reference proteome</keyword>
<protein>
    <submittedName>
        <fullName evidence="3">Uncharacterized protein</fullName>
    </submittedName>
</protein>
<dbReference type="WBParaSite" id="jg13630">
    <property type="protein sequence ID" value="jg13630"/>
    <property type="gene ID" value="jg13630"/>
</dbReference>
<reference evidence="3" key="1">
    <citation type="submission" date="2022-11" db="UniProtKB">
        <authorList>
            <consortium name="WormBaseParasite"/>
        </authorList>
    </citation>
    <scope>IDENTIFICATION</scope>
</reference>
<proteinExistence type="predicted"/>
<dbReference type="Proteomes" id="UP000887574">
    <property type="component" value="Unplaced"/>
</dbReference>
<dbReference type="AlphaFoldDB" id="A0A915CYI5"/>
<dbReference type="PROSITE" id="PS51257">
    <property type="entry name" value="PROKAR_LIPOPROTEIN"/>
    <property type="match status" value="1"/>
</dbReference>
<evidence type="ECO:0000313" key="3">
    <source>
        <dbReference type="WBParaSite" id="jg13630"/>
    </source>
</evidence>
<feature type="compositionally biased region" description="Polar residues" evidence="1">
    <location>
        <begin position="148"/>
        <end position="159"/>
    </location>
</feature>
<feature type="region of interest" description="Disordered" evidence="1">
    <location>
        <begin position="137"/>
        <end position="177"/>
    </location>
</feature>
<sequence>MGRDGQLYPSSAVVGALGSCTEENVTVVSDPNEPKCNVPELSLHIGAELSQFRIGEEVSAAATLAAGYQSDQDGWGAYETETSSAVLQSDQSELAEWNIIAHGIAKCRPWIDGTKSQLNREEVINGSVRPECVDRRQAMEPGAAIEAKSSSSEGATNRISELPQKKSWTQQNLEALS</sequence>
<organism evidence="2 3">
    <name type="scientific">Ditylenchus dipsaci</name>
    <dbReference type="NCBI Taxonomy" id="166011"/>
    <lineage>
        <taxon>Eukaryota</taxon>
        <taxon>Metazoa</taxon>
        <taxon>Ecdysozoa</taxon>
        <taxon>Nematoda</taxon>
        <taxon>Chromadorea</taxon>
        <taxon>Rhabditida</taxon>
        <taxon>Tylenchina</taxon>
        <taxon>Tylenchomorpha</taxon>
        <taxon>Sphaerularioidea</taxon>
        <taxon>Anguinidae</taxon>
        <taxon>Anguininae</taxon>
        <taxon>Ditylenchus</taxon>
    </lineage>
</organism>
<evidence type="ECO:0000256" key="1">
    <source>
        <dbReference type="SAM" id="MobiDB-lite"/>
    </source>
</evidence>